<feature type="compositionally biased region" description="Low complexity" evidence="2">
    <location>
        <begin position="44"/>
        <end position="55"/>
    </location>
</feature>
<organism evidence="4">
    <name type="scientific">Aureococcus anophagefferens</name>
    <name type="common">Harmful bloom alga</name>
    <dbReference type="NCBI Taxonomy" id="44056"/>
    <lineage>
        <taxon>Eukaryota</taxon>
        <taxon>Sar</taxon>
        <taxon>Stramenopiles</taxon>
        <taxon>Ochrophyta</taxon>
        <taxon>Pelagophyceae</taxon>
        <taxon>Pelagomonadales</taxon>
        <taxon>Pelagomonadaceae</taxon>
        <taxon>Aureococcus</taxon>
    </lineage>
</organism>
<dbReference type="InterPro" id="IPR011048">
    <property type="entry name" value="Haem_d1_sf"/>
</dbReference>
<gene>
    <name evidence="3" type="ORF">AURANDRAFT_70720</name>
</gene>
<dbReference type="InterPro" id="IPR019405">
    <property type="entry name" value="Lactonase_7-beta_prop"/>
</dbReference>
<dbReference type="Proteomes" id="UP000002729">
    <property type="component" value="Unassembled WGS sequence"/>
</dbReference>
<dbReference type="GO" id="GO:0017057">
    <property type="term" value="F:6-phosphogluconolactonase activity"/>
    <property type="evidence" value="ECO:0007669"/>
    <property type="project" value="TreeGrafter"/>
</dbReference>
<dbReference type="KEGG" id="aaf:AURANDRAFT_70720"/>
<reference evidence="3 4" key="1">
    <citation type="journal article" date="2011" name="Proc. Natl. Acad. Sci. U.S.A.">
        <title>Niche of harmful alga Aureococcus anophagefferens revealed through ecogenomics.</title>
        <authorList>
            <person name="Gobler C.J."/>
            <person name="Berry D.L."/>
            <person name="Dyhrman S.T."/>
            <person name="Wilhelm S.W."/>
            <person name="Salamov A."/>
            <person name="Lobanov A.V."/>
            <person name="Zhang Y."/>
            <person name="Collier J.L."/>
            <person name="Wurch L.L."/>
            <person name="Kustka A.B."/>
            <person name="Dill B.D."/>
            <person name="Shah M."/>
            <person name="VerBerkmoes N.C."/>
            <person name="Kuo A."/>
            <person name="Terry A."/>
            <person name="Pangilinan J."/>
            <person name="Lindquist E.A."/>
            <person name="Lucas S."/>
            <person name="Paulsen I.T."/>
            <person name="Hattenrath-Lehmann T.K."/>
            <person name="Talmage S.C."/>
            <person name="Walker E.A."/>
            <person name="Koch F."/>
            <person name="Burson A.M."/>
            <person name="Marcoval M.A."/>
            <person name="Tang Y.Z."/>
            <person name="Lecleir G.R."/>
            <person name="Coyne K.J."/>
            <person name="Berg G.M."/>
            <person name="Bertrand E.M."/>
            <person name="Saito M.A."/>
            <person name="Gladyshev V.N."/>
            <person name="Grigoriev I.V."/>
        </authorList>
    </citation>
    <scope>NUCLEOTIDE SEQUENCE [LARGE SCALE GENOMIC DNA]</scope>
    <source>
        <strain evidence="4">CCMP 1984</strain>
    </source>
</reference>
<evidence type="ECO:0000313" key="4">
    <source>
        <dbReference type="Proteomes" id="UP000002729"/>
    </source>
</evidence>
<dbReference type="PANTHER" id="PTHR30344">
    <property type="entry name" value="6-PHOSPHOGLUCONOLACTONASE-RELATED"/>
    <property type="match status" value="1"/>
</dbReference>
<name>F0XXZ2_AURAN</name>
<keyword evidence="4" id="KW-1185">Reference proteome</keyword>
<dbReference type="InParanoid" id="F0XXZ2"/>
<sequence>MTSLIAVSSYTDTDILAHTPKGAENDQGITCFWLDHATGSLKPAGGADVGAAPASPRDPPRRLETETPLGPNPAFILQHPTEKDVVYASTERIDEDGSVYSLRLARDAADGVSLRVVDEATAKGKSTCYLAVDKSGRWLRLTNYWEASVCVLPIEGAAIGACADAHFLPPGNALQRAAKDGSLQPVAPRCDQPSSYCVSTKPSREEHWTYRQRWPHAHCCVTEPYEKNFHFVVDLGEDAVYHYEMDEAVGKMACLGSTRLARGGGPRHVVFHPTRKAAFLVNELASTVSCFTVDLANATKRGVKSETDDDAVLRLAPCGPQSTLPAGYDNAHHCVNGIWKAKSHSSEIRLDAAGDWLFVGNRGHDSLAVFKVSFDAAGQVALELAHCHPTGGKCPRNFAVLDRHVVLGNQDTNELVVLERNLETGSLARVSAVPHNSPNYVARLDAPPALPALPEDPSETIRAPLAKSPSSKASLLDAFAPPAPAARAPTPEAPAAAVAAPRAPVAAAVAVAALAAAAPAAKKAPVAAAADGDAPAKKAPVKKAPAKKAPPKAAPKPTGPVLTNSAQYSRQSQYELGWFGKFDDAKTGDERSKKILARFDKVGGNGEQARTPERVRAEIEAIEARKAAAVARIKGGN</sequence>
<dbReference type="RefSeq" id="XP_009033330.1">
    <property type="nucleotide sequence ID" value="XM_009035082.1"/>
</dbReference>
<comment type="similarity">
    <text evidence="1">Belongs to the cycloisomerase 2 family.</text>
</comment>
<feature type="compositionally biased region" description="Basic residues" evidence="2">
    <location>
        <begin position="539"/>
        <end position="550"/>
    </location>
</feature>
<proteinExistence type="inferred from homology"/>
<evidence type="ECO:0000313" key="3">
    <source>
        <dbReference type="EMBL" id="EGB12263.1"/>
    </source>
</evidence>
<evidence type="ECO:0000256" key="1">
    <source>
        <dbReference type="ARBA" id="ARBA00005564"/>
    </source>
</evidence>
<evidence type="ECO:0000256" key="2">
    <source>
        <dbReference type="SAM" id="MobiDB-lite"/>
    </source>
</evidence>
<dbReference type="InterPro" id="IPR050282">
    <property type="entry name" value="Cycloisomerase_2"/>
</dbReference>
<dbReference type="Pfam" id="PF10282">
    <property type="entry name" value="Lactonase"/>
    <property type="match status" value="1"/>
</dbReference>
<dbReference type="InterPro" id="IPR015943">
    <property type="entry name" value="WD40/YVTN_repeat-like_dom_sf"/>
</dbReference>
<accession>F0XXZ2</accession>
<dbReference type="OMA" id="LELAHCH"/>
<feature type="region of interest" description="Disordered" evidence="2">
    <location>
        <begin position="526"/>
        <end position="564"/>
    </location>
</feature>
<feature type="region of interest" description="Disordered" evidence="2">
    <location>
        <begin position="44"/>
        <end position="75"/>
    </location>
</feature>
<dbReference type="GeneID" id="20227888"/>
<dbReference type="SUPFAM" id="SSF51004">
    <property type="entry name" value="C-terminal (heme d1) domain of cytochrome cd1-nitrite reductase"/>
    <property type="match status" value="1"/>
</dbReference>
<dbReference type="OrthoDB" id="9972196at2759"/>
<dbReference type="PANTHER" id="PTHR30344:SF1">
    <property type="entry name" value="6-PHOSPHOGLUCONOLACTONASE"/>
    <property type="match status" value="1"/>
</dbReference>
<dbReference type="AlphaFoldDB" id="F0XXZ2"/>
<protein>
    <submittedName>
        <fullName evidence="3">Uncharacterized protein</fullName>
    </submittedName>
</protein>
<dbReference type="Gene3D" id="2.130.10.10">
    <property type="entry name" value="YVTN repeat-like/Quinoprotein amine dehydrogenase"/>
    <property type="match status" value="1"/>
</dbReference>
<dbReference type="EMBL" id="GL833121">
    <property type="protein sequence ID" value="EGB12263.1"/>
    <property type="molecule type" value="Genomic_DNA"/>
</dbReference>